<feature type="transmembrane region" description="Helical" evidence="2">
    <location>
        <begin position="6"/>
        <end position="24"/>
    </location>
</feature>
<evidence type="ECO:0000313" key="4">
    <source>
        <dbReference type="Proteomes" id="UP001610446"/>
    </source>
</evidence>
<feature type="compositionally biased region" description="Polar residues" evidence="1">
    <location>
        <begin position="98"/>
        <end position="110"/>
    </location>
</feature>
<keyword evidence="2" id="KW-0812">Transmembrane</keyword>
<dbReference type="EMBL" id="JBFXLU010000096">
    <property type="protein sequence ID" value="KAL2842741.1"/>
    <property type="molecule type" value="Genomic_DNA"/>
</dbReference>
<organism evidence="3 4">
    <name type="scientific">Aspergillus pseudoustus</name>
    <dbReference type="NCBI Taxonomy" id="1810923"/>
    <lineage>
        <taxon>Eukaryota</taxon>
        <taxon>Fungi</taxon>
        <taxon>Dikarya</taxon>
        <taxon>Ascomycota</taxon>
        <taxon>Pezizomycotina</taxon>
        <taxon>Eurotiomycetes</taxon>
        <taxon>Eurotiomycetidae</taxon>
        <taxon>Eurotiales</taxon>
        <taxon>Aspergillaceae</taxon>
        <taxon>Aspergillus</taxon>
        <taxon>Aspergillus subgen. Nidulantes</taxon>
    </lineage>
</organism>
<gene>
    <name evidence="3" type="ORF">BJY01DRAFT_248894</name>
</gene>
<name>A0ABR4JSD9_9EURO</name>
<keyword evidence="2" id="KW-0472">Membrane</keyword>
<evidence type="ECO:0000313" key="3">
    <source>
        <dbReference type="EMBL" id="KAL2842741.1"/>
    </source>
</evidence>
<accession>A0ABR4JSD9</accession>
<keyword evidence="4" id="KW-1185">Reference proteome</keyword>
<feature type="compositionally biased region" description="Low complexity" evidence="1">
    <location>
        <begin position="42"/>
        <end position="65"/>
    </location>
</feature>
<reference evidence="3 4" key="1">
    <citation type="submission" date="2024-07" db="EMBL/GenBank/DDBJ databases">
        <title>Section-level genome sequencing and comparative genomics of Aspergillus sections Usti and Cavernicolus.</title>
        <authorList>
            <consortium name="Lawrence Berkeley National Laboratory"/>
            <person name="Nybo J.L."/>
            <person name="Vesth T.C."/>
            <person name="Theobald S."/>
            <person name="Frisvad J.C."/>
            <person name="Larsen T.O."/>
            <person name="Kjaerboelling I."/>
            <person name="Rothschild-Mancinelli K."/>
            <person name="Lyhne E.K."/>
            <person name="Kogle M.E."/>
            <person name="Barry K."/>
            <person name="Clum A."/>
            <person name="Na H."/>
            <person name="Ledsgaard L."/>
            <person name="Lin J."/>
            <person name="Lipzen A."/>
            <person name="Kuo A."/>
            <person name="Riley R."/>
            <person name="Mondo S."/>
            <person name="Labutti K."/>
            <person name="Haridas S."/>
            <person name="Pangalinan J."/>
            <person name="Salamov A.A."/>
            <person name="Simmons B.A."/>
            <person name="Magnuson J.K."/>
            <person name="Chen J."/>
            <person name="Drula E."/>
            <person name="Henrissat B."/>
            <person name="Wiebenga A."/>
            <person name="Lubbers R.J."/>
            <person name="Gomes A.C."/>
            <person name="Makela M.R."/>
            <person name="Stajich J."/>
            <person name="Grigoriev I.V."/>
            <person name="Mortensen U.H."/>
            <person name="De Vries R.P."/>
            <person name="Baker S.E."/>
            <person name="Andersen M.R."/>
        </authorList>
    </citation>
    <scope>NUCLEOTIDE SEQUENCE [LARGE SCALE GENOMIC DNA]</scope>
    <source>
        <strain evidence="3 4">CBS 123904</strain>
    </source>
</reference>
<dbReference type="Proteomes" id="UP001610446">
    <property type="component" value="Unassembled WGS sequence"/>
</dbReference>
<evidence type="ECO:0000256" key="1">
    <source>
        <dbReference type="SAM" id="MobiDB-lite"/>
    </source>
</evidence>
<evidence type="ECO:0000256" key="2">
    <source>
        <dbReference type="SAM" id="Phobius"/>
    </source>
</evidence>
<comment type="caution">
    <text evidence="3">The sequence shown here is derived from an EMBL/GenBank/DDBJ whole genome shotgun (WGS) entry which is preliminary data.</text>
</comment>
<proteinExistence type="predicted"/>
<sequence length="110" mass="11301">MNIGFAIIWLFIVFLMAAALFYPVPQRAKAPAPDTGSDPLESTAVSMTTTSTTETATATATATSTPEVPEVGAHARRTTMATLAKPASVTTAGPDKATATQSESARGSQL</sequence>
<keyword evidence="2" id="KW-1133">Transmembrane helix</keyword>
<feature type="region of interest" description="Disordered" evidence="1">
    <location>
        <begin position="27"/>
        <end position="110"/>
    </location>
</feature>
<protein>
    <submittedName>
        <fullName evidence="3">Uncharacterized protein</fullName>
    </submittedName>
</protein>